<organism evidence="4 5">
    <name type="scientific">Brassica cretica</name>
    <name type="common">Mustard</name>
    <dbReference type="NCBI Taxonomy" id="69181"/>
    <lineage>
        <taxon>Eukaryota</taxon>
        <taxon>Viridiplantae</taxon>
        <taxon>Streptophyta</taxon>
        <taxon>Embryophyta</taxon>
        <taxon>Tracheophyta</taxon>
        <taxon>Spermatophyta</taxon>
        <taxon>Magnoliopsida</taxon>
        <taxon>eudicotyledons</taxon>
        <taxon>Gunneridae</taxon>
        <taxon>Pentapetalae</taxon>
        <taxon>rosids</taxon>
        <taxon>malvids</taxon>
        <taxon>Brassicales</taxon>
        <taxon>Brassicaceae</taxon>
        <taxon>Brassiceae</taxon>
        <taxon>Brassica</taxon>
    </lineage>
</organism>
<reference evidence="4" key="1">
    <citation type="submission" date="2019-12" db="EMBL/GenBank/DDBJ databases">
        <title>Genome sequencing and annotation of Brassica cretica.</title>
        <authorList>
            <person name="Studholme D.J."/>
            <person name="Sarris P."/>
        </authorList>
    </citation>
    <scope>NUCLEOTIDE SEQUENCE</scope>
    <source>
        <strain evidence="4">PFS-109/04</strain>
        <tissue evidence="4">Leaf</tissue>
    </source>
</reference>
<proteinExistence type="predicted"/>
<dbReference type="SUPFAM" id="SSF52058">
    <property type="entry name" value="L domain-like"/>
    <property type="match status" value="1"/>
</dbReference>
<evidence type="ECO:0000313" key="4">
    <source>
        <dbReference type="EMBL" id="KAF3556999.1"/>
    </source>
</evidence>
<dbReference type="InterPro" id="IPR011713">
    <property type="entry name" value="Leu-rich_rpt_3"/>
</dbReference>
<dbReference type="InterPro" id="IPR044974">
    <property type="entry name" value="Disease_R_plants"/>
</dbReference>
<dbReference type="GO" id="GO:0043531">
    <property type="term" value="F:ADP binding"/>
    <property type="evidence" value="ECO:0007669"/>
    <property type="project" value="InterPro"/>
</dbReference>
<dbReference type="InterPro" id="IPR027417">
    <property type="entry name" value="P-loop_NTPase"/>
</dbReference>
<sequence>MQPVAIDGLIILCIEASFKGREHKVAAWKEALKTASNILGHVLPEERPECEFVEKIATETFKMLNDLSPCEISGFPGIESRSKELEELLMFDNANCTCTIGVLGMTGIGKTTVAASVYKRNYRRFDGYCFVEDIENESIRRGLPHLRQKLLSKLLDEENVDVRAHGRLKEFLRNKKGTGCVRGIFLNMSNVERIKLSPDVFMKMSNLKFLKFHYSHCSQWCDNKHKIQFSEDLVHFPDELVYLHWQGYPYEYLPSEFNPEELVDLSLRHSYIKQLWEDEKVPQNTEKLRWVDLSQSQGLLNLSGLSRAKNLERLDLEGWNQFEVSKDSDPQWLLKPSGVSNHIRKY</sequence>
<dbReference type="PANTHER" id="PTHR11017">
    <property type="entry name" value="LEUCINE-RICH REPEAT-CONTAINING PROTEIN"/>
    <property type="match status" value="1"/>
</dbReference>
<keyword evidence="2" id="KW-0677">Repeat</keyword>
<dbReference type="AlphaFoldDB" id="A0A8S9R2B9"/>
<evidence type="ECO:0000313" key="5">
    <source>
        <dbReference type="Proteomes" id="UP000712600"/>
    </source>
</evidence>
<dbReference type="GO" id="GO:0006952">
    <property type="term" value="P:defense response"/>
    <property type="evidence" value="ECO:0007669"/>
    <property type="project" value="InterPro"/>
</dbReference>
<name>A0A8S9R2B9_BRACR</name>
<dbReference type="InterPro" id="IPR035897">
    <property type="entry name" value="Toll_tir_struct_dom_sf"/>
</dbReference>
<gene>
    <name evidence="4" type="ORF">F2Q69_00010710</name>
</gene>
<dbReference type="Gene3D" id="3.40.50.10140">
    <property type="entry name" value="Toll/interleukin-1 receptor homology (TIR) domain"/>
    <property type="match status" value="1"/>
</dbReference>
<dbReference type="InterPro" id="IPR002182">
    <property type="entry name" value="NB-ARC"/>
</dbReference>
<dbReference type="Pfam" id="PF00931">
    <property type="entry name" value="NB-ARC"/>
    <property type="match status" value="1"/>
</dbReference>
<dbReference type="Gene3D" id="3.80.10.10">
    <property type="entry name" value="Ribonuclease Inhibitor"/>
    <property type="match status" value="1"/>
</dbReference>
<accession>A0A8S9R2B9</accession>
<dbReference type="Proteomes" id="UP000712600">
    <property type="component" value="Unassembled WGS sequence"/>
</dbReference>
<comment type="caution">
    <text evidence="4">The sequence shown here is derived from an EMBL/GenBank/DDBJ whole genome shotgun (WGS) entry which is preliminary data.</text>
</comment>
<feature type="domain" description="NB-ARC" evidence="3">
    <location>
        <begin position="84"/>
        <end position="176"/>
    </location>
</feature>
<dbReference type="PANTHER" id="PTHR11017:SF552">
    <property type="entry name" value="DISEASE RESISTANCE PROTEIN RPP2B"/>
    <property type="match status" value="1"/>
</dbReference>
<dbReference type="Pfam" id="PF07725">
    <property type="entry name" value="LRR_3"/>
    <property type="match status" value="1"/>
</dbReference>
<dbReference type="SUPFAM" id="SSF52540">
    <property type="entry name" value="P-loop containing nucleoside triphosphate hydrolases"/>
    <property type="match status" value="1"/>
</dbReference>
<evidence type="ECO:0000256" key="2">
    <source>
        <dbReference type="ARBA" id="ARBA00022737"/>
    </source>
</evidence>
<dbReference type="EMBL" id="QGKX02000996">
    <property type="protein sequence ID" value="KAF3556999.1"/>
    <property type="molecule type" value="Genomic_DNA"/>
</dbReference>
<dbReference type="InterPro" id="IPR032675">
    <property type="entry name" value="LRR_dom_sf"/>
</dbReference>
<keyword evidence="1" id="KW-0433">Leucine-rich repeat</keyword>
<dbReference type="Gene3D" id="3.40.50.300">
    <property type="entry name" value="P-loop containing nucleotide triphosphate hydrolases"/>
    <property type="match status" value="1"/>
</dbReference>
<evidence type="ECO:0000259" key="3">
    <source>
        <dbReference type="Pfam" id="PF00931"/>
    </source>
</evidence>
<protein>
    <recommendedName>
        <fullName evidence="3">NB-ARC domain-containing protein</fullName>
    </recommendedName>
</protein>
<evidence type="ECO:0000256" key="1">
    <source>
        <dbReference type="ARBA" id="ARBA00022614"/>
    </source>
</evidence>